<protein>
    <submittedName>
        <fullName evidence="2">Uncharacterized protein</fullName>
    </submittedName>
</protein>
<evidence type="ECO:0000256" key="1">
    <source>
        <dbReference type="SAM" id="Phobius"/>
    </source>
</evidence>
<evidence type="ECO:0000313" key="2">
    <source>
        <dbReference type="EMBL" id="KAF9069533.1"/>
    </source>
</evidence>
<feature type="non-terminal residue" evidence="2">
    <location>
        <position position="1"/>
    </location>
</feature>
<feature type="transmembrane region" description="Helical" evidence="1">
    <location>
        <begin position="48"/>
        <end position="69"/>
    </location>
</feature>
<gene>
    <name evidence="2" type="ORF">BDP27DRAFT_1519660</name>
</gene>
<dbReference type="EMBL" id="JADNRY010000050">
    <property type="protein sequence ID" value="KAF9069533.1"/>
    <property type="molecule type" value="Genomic_DNA"/>
</dbReference>
<dbReference type="PANTHER" id="PTHR35043:SF9">
    <property type="match status" value="1"/>
</dbReference>
<proteinExistence type="predicted"/>
<feature type="transmembrane region" description="Helical" evidence="1">
    <location>
        <begin position="7"/>
        <end position="28"/>
    </location>
</feature>
<keyword evidence="1" id="KW-0472">Membrane</keyword>
<evidence type="ECO:0000313" key="3">
    <source>
        <dbReference type="Proteomes" id="UP000772434"/>
    </source>
</evidence>
<keyword evidence="1" id="KW-1133">Transmembrane helix</keyword>
<sequence length="151" mass="17733">QPDFRGTYGLVPSCLITLGLFVWTAVHLDVPVQTFQGRLLPYWRKVKWVLLGMLAPELLLFIACLQYWTSHNVQREAKRLENVQSCMSSLRCSRSLILMIQLQFDLENEFMYRKYSWTPVHSFYASMGGFVFDVPQRHDSFLPDNQTRITH</sequence>
<dbReference type="PANTHER" id="PTHR35043">
    <property type="entry name" value="TRANSCRIPTION FACTOR DOMAIN-CONTAINING PROTEIN"/>
    <property type="match status" value="1"/>
</dbReference>
<organism evidence="2 3">
    <name type="scientific">Rhodocollybia butyracea</name>
    <dbReference type="NCBI Taxonomy" id="206335"/>
    <lineage>
        <taxon>Eukaryota</taxon>
        <taxon>Fungi</taxon>
        <taxon>Dikarya</taxon>
        <taxon>Basidiomycota</taxon>
        <taxon>Agaricomycotina</taxon>
        <taxon>Agaricomycetes</taxon>
        <taxon>Agaricomycetidae</taxon>
        <taxon>Agaricales</taxon>
        <taxon>Marasmiineae</taxon>
        <taxon>Omphalotaceae</taxon>
        <taxon>Rhodocollybia</taxon>
    </lineage>
</organism>
<dbReference type="Proteomes" id="UP000772434">
    <property type="component" value="Unassembled WGS sequence"/>
</dbReference>
<comment type="caution">
    <text evidence="2">The sequence shown here is derived from an EMBL/GenBank/DDBJ whole genome shotgun (WGS) entry which is preliminary data.</text>
</comment>
<keyword evidence="3" id="KW-1185">Reference proteome</keyword>
<reference evidence="2" key="1">
    <citation type="submission" date="2020-11" db="EMBL/GenBank/DDBJ databases">
        <authorList>
            <consortium name="DOE Joint Genome Institute"/>
            <person name="Ahrendt S."/>
            <person name="Riley R."/>
            <person name="Andreopoulos W."/>
            <person name="Labutti K."/>
            <person name="Pangilinan J."/>
            <person name="Ruiz-Duenas F.J."/>
            <person name="Barrasa J.M."/>
            <person name="Sanchez-Garcia M."/>
            <person name="Camarero S."/>
            <person name="Miyauchi S."/>
            <person name="Serrano A."/>
            <person name="Linde D."/>
            <person name="Babiker R."/>
            <person name="Drula E."/>
            <person name="Ayuso-Fernandez I."/>
            <person name="Pacheco R."/>
            <person name="Padilla G."/>
            <person name="Ferreira P."/>
            <person name="Barriuso J."/>
            <person name="Kellner H."/>
            <person name="Castanera R."/>
            <person name="Alfaro M."/>
            <person name="Ramirez L."/>
            <person name="Pisabarro A.G."/>
            <person name="Kuo A."/>
            <person name="Tritt A."/>
            <person name="Lipzen A."/>
            <person name="He G."/>
            <person name="Yan M."/>
            <person name="Ng V."/>
            <person name="Cullen D."/>
            <person name="Martin F."/>
            <person name="Rosso M.-N."/>
            <person name="Henrissat B."/>
            <person name="Hibbett D."/>
            <person name="Martinez A.T."/>
            <person name="Grigoriev I.V."/>
        </authorList>
    </citation>
    <scope>NUCLEOTIDE SEQUENCE</scope>
    <source>
        <strain evidence="2">AH 40177</strain>
    </source>
</reference>
<dbReference type="AlphaFoldDB" id="A0A9P5PT42"/>
<name>A0A9P5PT42_9AGAR</name>
<keyword evidence="1" id="KW-0812">Transmembrane</keyword>
<accession>A0A9P5PT42</accession>
<dbReference type="OrthoDB" id="3029001at2759"/>